<organism evidence="1 2">
    <name type="scientific">Salvia divinorum</name>
    <name type="common">Maria pastora</name>
    <name type="synonym">Diviner's sage</name>
    <dbReference type="NCBI Taxonomy" id="28513"/>
    <lineage>
        <taxon>Eukaryota</taxon>
        <taxon>Viridiplantae</taxon>
        <taxon>Streptophyta</taxon>
        <taxon>Embryophyta</taxon>
        <taxon>Tracheophyta</taxon>
        <taxon>Spermatophyta</taxon>
        <taxon>Magnoliopsida</taxon>
        <taxon>eudicotyledons</taxon>
        <taxon>Gunneridae</taxon>
        <taxon>Pentapetalae</taxon>
        <taxon>asterids</taxon>
        <taxon>lamiids</taxon>
        <taxon>Lamiales</taxon>
        <taxon>Lamiaceae</taxon>
        <taxon>Nepetoideae</taxon>
        <taxon>Mentheae</taxon>
        <taxon>Salviinae</taxon>
        <taxon>Salvia</taxon>
        <taxon>Salvia subgen. Calosphace</taxon>
    </lineage>
</organism>
<keyword evidence="2" id="KW-1185">Reference proteome</keyword>
<sequence>MFRCCAVLFDAIYLELFRIFLQILCCYIEMILSCDGYFPFSQYYVLLSAPIKIDQSFIRGSICKGVFTFLQIN</sequence>
<proteinExistence type="predicted"/>
<dbReference type="AlphaFoldDB" id="A0ABD1GW62"/>
<accession>A0ABD1GW62</accession>
<reference evidence="1 2" key="1">
    <citation type="submission" date="2024-06" db="EMBL/GenBank/DDBJ databases">
        <title>A chromosome level genome sequence of Diviner's sage (Salvia divinorum).</title>
        <authorList>
            <person name="Ford S.A."/>
            <person name="Ro D.-K."/>
            <person name="Ness R.W."/>
            <person name="Phillips M.A."/>
        </authorList>
    </citation>
    <scope>NUCLEOTIDE SEQUENCE [LARGE SCALE GENOMIC DNA]</scope>
    <source>
        <strain evidence="1">SAF-2024a</strain>
        <tissue evidence="1">Leaf</tissue>
    </source>
</reference>
<evidence type="ECO:0000313" key="2">
    <source>
        <dbReference type="Proteomes" id="UP001567538"/>
    </source>
</evidence>
<protein>
    <submittedName>
        <fullName evidence="1">Uncharacterized protein</fullName>
    </submittedName>
</protein>
<evidence type="ECO:0000313" key="1">
    <source>
        <dbReference type="EMBL" id="KAL1548397.1"/>
    </source>
</evidence>
<gene>
    <name evidence="1" type="ORF">AAHA92_16634</name>
</gene>
<dbReference type="Proteomes" id="UP001567538">
    <property type="component" value="Unassembled WGS sequence"/>
</dbReference>
<name>A0ABD1GW62_SALDI</name>
<comment type="caution">
    <text evidence="1">The sequence shown here is derived from an EMBL/GenBank/DDBJ whole genome shotgun (WGS) entry which is preliminary data.</text>
</comment>
<dbReference type="EMBL" id="JBEAFC010000007">
    <property type="protein sequence ID" value="KAL1548397.1"/>
    <property type="molecule type" value="Genomic_DNA"/>
</dbReference>